<dbReference type="Proteomes" id="UP000004471">
    <property type="component" value="Unassembled WGS sequence"/>
</dbReference>
<gene>
    <name evidence="1" type="ORF">PSYJA_41267</name>
</gene>
<name>F3FXY9_PSESX</name>
<dbReference type="AlphaFoldDB" id="F3FXY9"/>
<accession>F3FXY9</accession>
<protein>
    <submittedName>
        <fullName evidence="1">Amino acid adenylation</fullName>
    </submittedName>
</protein>
<reference evidence="1 2" key="1">
    <citation type="journal article" date="2011" name="PLoS Pathog.">
        <title>Dynamic evolution of pathogenicity revealed by sequencing and comparative genomics of 19 Pseudomonas syringae isolates.</title>
        <authorList>
            <person name="Baltrus D.A."/>
            <person name="Nishimura M.T."/>
            <person name="Romanchuk A."/>
            <person name="Chang J.H."/>
            <person name="Mukhtar M.S."/>
            <person name="Cherkis K."/>
            <person name="Roach J."/>
            <person name="Grant S.R."/>
            <person name="Jones C.D."/>
            <person name="Dangl J.L."/>
        </authorList>
    </citation>
    <scope>NUCLEOTIDE SEQUENCE [LARGE SCALE GENOMIC DNA]</scope>
    <source>
        <strain evidence="2">M301072PT</strain>
    </source>
</reference>
<organism evidence="1 2">
    <name type="scientific">Pseudomonas syringae pv. japonica str. M301072</name>
    <dbReference type="NCBI Taxonomy" id="629262"/>
    <lineage>
        <taxon>Bacteria</taxon>
        <taxon>Pseudomonadati</taxon>
        <taxon>Pseudomonadota</taxon>
        <taxon>Gammaproteobacteria</taxon>
        <taxon>Pseudomonadales</taxon>
        <taxon>Pseudomonadaceae</taxon>
        <taxon>Pseudomonas</taxon>
        <taxon>Pseudomonas syringae</taxon>
    </lineage>
</organism>
<evidence type="ECO:0000313" key="1">
    <source>
        <dbReference type="EMBL" id="EGH35081.1"/>
    </source>
</evidence>
<dbReference type="EMBL" id="AEAH01003218">
    <property type="protein sequence ID" value="EGH35081.1"/>
    <property type="molecule type" value="Genomic_DNA"/>
</dbReference>
<proteinExistence type="predicted"/>
<feature type="non-terminal residue" evidence="1">
    <location>
        <position position="1"/>
    </location>
</feature>
<sequence length="59" mass="6351">EYYSGKADEVDVPAQAIVPGCERITPDMLPLIELDQAAIETIVARVPGGVPNVQDIYPL</sequence>
<comment type="caution">
    <text evidence="1">The sequence shown here is derived from an EMBL/GenBank/DDBJ whole genome shotgun (WGS) entry which is preliminary data.</text>
</comment>
<evidence type="ECO:0000313" key="2">
    <source>
        <dbReference type="Proteomes" id="UP000004471"/>
    </source>
</evidence>
<feature type="non-terminal residue" evidence="1">
    <location>
        <position position="59"/>
    </location>
</feature>